<organism evidence="2 3">
    <name type="scientific">Gnomoniopsis smithogilvyi</name>
    <dbReference type="NCBI Taxonomy" id="1191159"/>
    <lineage>
        <taxon>Eukaryota</taxon>
        <taxon>Fungi</taxon>
        <taxon>Dikarya</taxon>
        <taxon>Ascomycota</taxon>
        <taxon>Pezizomycotina</taxon>
        <taxon>Sordariomycetes</taxon>
        <taxon>Sordariomycetidae</taxon>
        <taxon>Diaporthales</taxon>
        <taxon>Gnomoniaceae</taxon>
        <taxon>Gnomoniopsis</taxon>
    </lineage>
</organism>
<protein>
    <submittedName>
        <fullName evidence="2">Uncharacterized protein</fullName>
    </submittedName>
</protein>
<feature type="region of interest" description="Disordered" evidence="1">
    <location>
        <begin position="108"/>
        <end position="141"/>
    </location>
</feature>
<accession>A0A9W9D306</accession>
<dbReference type="CDD" id="cd18186">
    <property type="entry name" value="BTB_POZ_ZBTB_KLHL-like"/>
    <property type="match status" value="1"/>
</dbReference>
<dbReference type="EMBL" id="JAPEVB010000001">
    <property type="protein sequence ID" value="KAJ4397625.1"/>
    <property type="molecule type" value="Genomic_DNA"/>
</dbReference>
<dbReference type="AlphaFoldDB" id="A0A9W9D306"/>
<name>A0A9W9D306_9PEZI</name>
<gene>
    <name evidence="2" type="ORF">N0V93_001858</name>
</gene>
<evidence type="ECO:0000256" key="1">
    <source>
        <dbReference type="SAM" id="MobiDB-lite"/>
    </source>
</evidence>
<evidence type="ECO:0000313" key="3">
    <source>
        <dbReference type="Proteomes" id="UP001140453"/>
    </source>
</evidence>
<feature type="compositionally biased region" description="Low complexity" evidence="1">
    <location>
        <begin position="294"/>
        <end position="307"/>
    </location>
</feature>
<feature type="region of interest" description="Disordered" evidence="1">
    <location>
        <begin position="264"/>
        <end position="307"/>
    </location>
</feature>
<dbReference type="OrthoDB" id="3492129at2759"/>
<reference evidence="2" key="1">
    <citation type="submission" date="2022-10" db="EMBL/GenBank/DDBJ databases">
        <title>Tapping the CABI collections for fungal endophytes: first genome assemblies for Collariella, Neodidymelliopsis, Ascochyta clinopodiicola, Didymella pomorum, Didymosphaeria variabile, Neocosmospora piperis and Neocucurbitaria cava.</title>
        <authorList>
            <person name="Hill R."/>
        </authorList>
    </citation>
    <scope>NUCLEOTIDE SEQUENCE</scope>
    <source>
        <strain evidence="2">IMI 355082</strain>
    </source>
</reference>
<feature type="compositionally biased region" description="Low complexity" evidence="1">
    <location>
        <begin position="264"/>
        <end position="278"/>
    </location>
</feature>
<evidence type="ECO:0000313" key="2">
    <source>
        <dbReference type="EMBL" id="KAJ4397625.1"/>
    </source>
</evidence>
<feature type="compositionally biased region" description="Polar residues" evidence="1">
    <location>
        <begin position="120"/>
        <end position="141"/>
    </location>
</feature>
<sequence>MDTQIRSRPSLEVRTNYREELADGLPRAVFRTHRTPLPVPSPLTAKPLPSPIQPSTPGFDIGMRHHERAMVESLDGGSRQGSFSGEVLSGRALSPISERAMAARVGNLSMDGPSHAKSAQLPSTAPNTPSNAQYAPQSGSQRLMVDETRSMLLSGMTVSQANHLGTVANRRLSAPADVLQKSRRQSLALLQPDMLQAWGHVYYNEPAKADVLVAASASRRQSGVAMADGTDGNCVVIRARIRPRNKDRKPFLIARSFDLSQLRTTLPSTPTTPNSLRRQSGVPVSPDDLSMAARTPTTPLTPLTPRLGPVQHRRLSLAAAGFRSGCHPSKSNAKEMPVHLAYARSYLPALAALMMSGHIKTGDSIDLPMPHPEAWPQTLAYVYTGSGELTEAARQNILHLGGRV</sequence>
<keyword evidence="3" id="KW-1185">Reference proteome</keyword>
<proteinExistence type="predicted"/>
<comment type="caution">
    <text evidence="2">The sequence shown here is derived from an EMBL/GenBank/DDBJ whole genome shotgun (WGS) entry which is preliminary data.</text>
</comment>
<dbReference type="Proteomes" id="UP001140453">
    <property type="component" value="Unassembled WGS sequence"/>
</dbReference>